<evidence type="ECO:0000313" key="1">
    <source>
        <dbReference type="EMBL" id="GER52342.1"/>
    </source>
</evidence>
<comment type="caution">
    <text evidence="1">The sequence shown here is derived from an EMBL/GenBank/DDBJ whole genome shotgun (WGS) entry which is preliminary data.</text>
</comment>
<name>A0A5A7R4M5_STRAF</name>
<dbReference type="AlphaFoldDB" id="A0A5A7R4M5"/>
<dbReference type="Proteomes" id="UP000325081">
    <property type="component" value="Unassembled WGS sequence"/>
</dbReference>
<protein>
    <submittedName>
        <fullName evidence="1">Polyphosphoinositide phosphatase</fullName>
    </submittedName>
</protein>
<sequence length="115" mass="12749">MKISNWKSSKTLGVKGFCEGADVVLAGFGNPPLYWSKDDSRPPETLHLGSHCARSRAKVTQEMVTQYASPSVILKICLYRVTRGNLNGISILREIVFVVSNSDVPQVMQRNIRLA</sequence>
<organism evidence="1 2">
    <name type="scientific">Striga asiatica</name>
    <name type="common">Asiatic witchweed</name>
    <name type="synonym">Buchnera asiatica</name>
    <dbReference type="NCBI Taxonomy" id="4170"/>
    <lineage>
        <taxon>Eukaryota</taxon>
        <taxon>Viridiplantae</taxon>
        <taxon>Streptophyta</taxon>
        <taxon>Embryophyta</taxon>
        <taxon>Tracheophyta</taxon>
        <taxon>Spermatophyta</taxon>
        <taxon>Magnoliopsida</taxon>
        <taxon>eudicotyledons</taxon>
        <taxon>Gunneridae</taxon>
        <taxon>Pentapetalae</taxon>
        <taxon>asterids</taxon>
        <taxon>lamiids</taxon>
        <taxon>Lamiales</taxon>
        <taxon>Orobanchaceae</taxon>
        <taxon>Buchnereae</taxon>
        <taxon>Striga</taxon>
    </lineage>
</organism>
<evidence type="ECO:0000313" key="2">
    <source>
        <dbReference type="Proteomes" id="UP000325081"/>
    </source>
</evidence>
<dbReference type="EMBL" id="BKCP01010292">
    <property type="protein sequence ID" value="GER52342.1"/>
    <property type="molecule type" value="Genomic_DNA"/>
</dbReference>
<accession>A0A5A7R4M5</accession>
<proteinExistence type="predicted"/>
<gene>
    <name evidence="1" type="ORF">STAS_29785</name>
</gene>
<keyword evidence="2" id="KW-1185">Reference proteome</keyword>
<reference evidence="2" key="1">
    <citation type="journal article" date="2019" name="Curr. Biol.">
        <title>Genome Sequence of Striga asiatica Provides Insight into the Evolution of Plant Parasitism.</title>
        <authorList>
            <person name="Yoshida S."/>
            <person name="Kim S."/>
            <person name="Wafula E.K."/>
            <person name="Tanskanen J."/>
            <person name="Kim Y.M."/>
            <person name="Honaas L."/>
            <person name="Yang Z."/>
            <person name="Spallek T."/>
            <person name="Conn C.E."/>
            <person name="Ichihashi Y."/>
            <person name="Cheong K."/>
            <person name="Cui S."/>
            <person name="Der J.P."/>
            <person name="Gundlach H."/>
            <person name="Jiao Y."/>
            <person name="Hori C."/>
            <person name="Ishida J.K."/>
            <person name="Kasahara H."/>
            <person name="Kiba T."/>
            <person name="Kim M.S."/>
            <person name="Koo N."/>
            <person name="Laohavisit A."/>
            <person name="Lee Y.H."/>
            <person name="Lumba S."/>
            <person name="McCourt P."/>
            <person name="Mortimer J.C."/>
            <person name="Mutuku J.M."/>
            <person name="Nomura T."/>
            <person name="Sasaki-Sekimoto Y."/>
            <person name="Seto Y."/>
            <person name="Wang Y."/>
            <person name="Wakatake T."/>
            <person name="Sakakibara H."/>
            <person name="Demura T."/>
            <person name="Yamaguchi S."/>
            <person name="Yoneyama K."/>
            <person name="Manabe R.I."/>
            <person name="Nelson D.C."/>
            <person name="Schulman A.H."/>
            <person name="Timko M.P."/>
            <person name="dePamphilis C.W."/>
            <person name="Choi D."/>
            <person name="Shirasu K."/>
        </authorList>
    </citation>
    <scope>NUCLEOTIDE SEQUENCE [LARGE SCALE GENOMIC DNA]</scope>
    <source>
        <strain evidence="2">cv. UVA1</strain>
    </source>
</reference>